<comment type="subunit">
    <text evidence="10">Interacts (via DM14 domains 1 and 3) with shrb; the interaction is direct and blocks access to the surface involved in shrb polymerization. This interaction may be required for the ESCRT-III complex role in multivesicular body formation.</text>
</comment>
<dbReference type="FunFam" id="2.60.40.150:FF:000255">
    <property type="entry name" value="Uncharacterized protein, isoform A"/>
    <property type="match status" value="1"/>
</dbReference>
<evidence type="ECO:0000259" key="14">
    <source>
        <dbReference type="PROSITE" id="PS50004"/>
    </source>
</evidence>
<evidence type="ECO:0000256" key="5">
    <source>
        <dbReference type="ARBA" id="ARBA00022475"/>
    </source>
</evidence>
<dbReference type="InterPro" id="IPR037772">
    <property type="entry name" value="C2_Freud"/>
</dbReference>
<dbReference type="EMBL" id="KK852710">
    <property type="protein sequence ID" value="KDR17974.1"/>
    <property type="molecule type" value="Genomic_DNA"/>
</dbReference>
<dbReference type="Proteomes" id="UP000027135">
    <property type="component" value="Unassembled WGS sequence"/>
</dbReference>
<evidence type="ECO:0000256" key="4">
    <source>
        <dbReference type="ARBA" id="ARBA00010672"/>
    </source>
</evidence>
<comment type="similarity">
    <text evidence="4">Belongs to the CC2D1 family.</text>
</comment>
<dbReference type="SUPFAM" id="SSF49562">
    <property type="entry name" value="C2 domain (Calcium/lipid-binding domain, CaLB)"/>
    <property type="match status" value="1"/>
</dbReference>
<feature type="compositionally biased region" description="Low complexity" evidence="13">
    <location>
        <begin position="485"/>
        <end position="498"/>
    </location>
</feature>
<accession>A0A067R4I2</accession>
<protein>
    <recommendedName>
        <fullName evidence="11">Coiled-coil and C2 domain-containing protein 1-like</fullName>
    </recommendedName>
    <alternativeName>
        <fullName evidence="12">Lethal (2) giant discs 1 protein</fullName>
    </alternativeName>
</protein>
<evidence type="ECO:0000256" key="10">
    <source>
        <dbReference type="ARBA" id="ARBA00064508"/>
    </source>
</evidence>
<dbReference type="STRING" id="136037.A0A067R4I2"/>
<evidence type="ECO:0000256" key="12">
    <source>
        <dbReference type="ARBA" id="ARBA00078474"/>
    </source>
</evidence>
<dbReference type="InterPro" id="IPR006608">
    <property type="entry name" value="CC2D1A/B_DM14"/>
</dbReference>
<dbReference type="GO" id="GO:0005829">
    <property type="term" value="C:cytosol"/>
    <property type="evidence" value="ECO:0007669"/>
    <property type="project" value="UniProtKB-SubCell"/>
</dbReference>
<gene>
    <name evidence="15" type="ORF">L798_08078</name>
</gene>
<dbReference type="InterPro" id="IPR039725">
    <property type="entry name" value="CC2D1A/B"/>
</dbReference>
<comment type="subcellular location">
    <subcellularLocation>
        <location evidence="9">Apicolateral cell membrane</location>
        <topology evidence="9">Peripheral membrane protein</topology>
        <orientation evidence="9">Cytoplasmic side</orientation>
    </subcellularLocation>
    <subcellularLocation>
        <location evidence="3">Cytoplasm</location>
        <location evidence="3">Cell cortex</location>
    </subcellularLocation>
    <subcellularLocation>
        <location evidence="2">Cytoplasm</location>
        <location evidence="2">Cytosol</location>
    </subcellularLocation>
    <subcellularLocation>
        <location evidence="1">Endosome</location>
    </subcellularLocation>
</comment>
<dbReference type="FunCoup" id="A0A067R4I2">
    <property type="interactions" value="1054"/>
</dbReference>
<dbReference type="SMART" id="SM00239">
    <property type="entry name" value="C2"/>
    <property type="match status" value="1"/>
</dbReference>
<keyword evidence="7" id="KW-0967">Endosome</keyword>
<feature type="domain" description="C2" evidence="14">
    <location>
        <begin position="682"/>
        <end position="812"/>
    </location>
</feature>
<feature type="compositionally biased region" description="Pro residues" evidence="13">
    <location>
        <begin position="223"/>
        <end position="246"/>
    </location>
</feature>
<feature type="region of interest" description="Disordered" evidence="13">
    <location>
        <begin position="445"/>
        <end position="529"/>
    </location>
</feature>
<evidence type="ECO:0000256" key="7">
    <source>
        <dbReference type="ARBA" id="ARBA00022753"/>
    </source>
</evidence>
<dbReference type="eggNOG" id="KOG3837">
    <property type="taxonomic scope" value="Eukaryota"/>
</dbReference>
<dbReference type="SMART" id="SM00685">
    <property type="entry name" value="DM14"/>
    <property type="match status" value="4"/>
</dbReference>
<dbReference type="PANTHER" id="PTHR13076:SF9">
    <property type="entry name" value="COILED-COIL AND C2 DOMAIN-CONTAINING PROTEIN 1-LIKE"/>
    <property type="match status" value="1"/>
</dbReference>
<feature type="compositionally biased region" description="Polar residues" evidence="13">
    <location>
        <begin position="507"/>
        <end position="516"/>
    </location>
</feature>
<proteinExistence type="inferred from homology"/>
<keyword evidence="16" id="KW-1185">Reference proteome</keyword>
<dbReference type="GO" id="GO:0001227">
    <property type="term" value="F:DNA-binding transcription repressor activity, RNA polymerase II-specific"/>
    <property type="evidence" value="ECO:0007669"/>
    <property type="project" value="InterPro"/>
</dbReference>
<evidence type="ECO:0000256" key="6">
    <source>
        <dbReference type="ARBA" id="ARBA00022490"/>
    </source>
</evidence>
<keyword evidence="8" id="KW-0472">Membrane</keyword>
<evidence type="ECO:0000256" key="9">
    <source>
        <dbReference type="ARBA" id="ARBA00060477"/>
    </source>
</evidence>
<dbReference type="CDD" id="cd08690">
    <property type="entry name" value="C2_Freud-1"/>
    <property type="match status" value="1"/>
</dbReference>
<evidence type="ECO:0000256" key="3">
    <source>
        <dbReference type="ARBA" id="ARBA00004544"/>
    </source>
</evidence>
<dbReference type="GO" id="GO:0005768">
    <property type="term" value="C:endosome"/>
    <property type="evidence" value="ECO:0007669"/>
    <property type="project" value="UniProtKB-SubCell"/>
</dbReference>
<evidence type="ECO:0000313" key="15">
    <source>
        <dbReference type="EMBL" id="KDR17974.1"/>
    </source>
</evidence>
<evidence type="ECO:0000256" key="13">
    <source>
        <dbReference type="SAM" id="MobiDB-lite"/>
    </source>
</evidence>
<dbReference type="Pfam" id="PF21528">
    <property type="entry name" value="CC2D1A-B_DM14"/>
    <property type="match status" value="3"/>
</dbReference>
<dbReference type="PANTHER" id="PTHR13076">
    <property type="entry name" value="COILED-COIL AND C2 DOMAIN-CONTAINING PROTEIN 1-LIKE"/>
    <property type="match status" value="1"/>
</dbReference>
<evidence type="ECO:0000256" key="1">
    <source>
        <dbReference type="ARBA" id="ARBA00004177"/>
    </source>
</evidence>
<keyword evidence="6" id="KW-0963">Cytoplasm</keyword>
<dbReference type="GO" id="GO:0016327">
    <property type="term" value="C:apicolateral plasma membrane"/>
    <property type="evidence" value="ECO:0007669"/>
    <property type="project" value="UniProtKB-SubCell"/>
</dbReference>
<evidence type="ECO:0000256" key="11">
    <source>
        <dbReference type="ARBA" id="ARBA00070780"/>
    </source>
</evidence>
<dbReference type="Pfam" id="PF00168">
    <property type="entry name" value="C2"/>
    <property type="match status" value="1"/>
</dbReference>
<dbReference type="AlphaFoldDB" id="A0A067R4I2"/>
<dbReference type="InterPro" id="IPR000008">
    <property type="entry name" value="C2_dom"/>
</dbReference>
<name>A0A067R4I2_ZOONE</name>
<evidence type="ECO:0000256" key="8">
    <source>
        <dbReference type="ARBA" id="ARBA00023136"/>
    </source>
</evidence>
<dbReference type="GO" id="GO:0005938">
    <property type="term" value="C:cell cortex"/>
    <property type="evidence" value="ECO:0007669"/>
    <property type="project" value="UniProtKB-SubCell"/>
</dbReference>
<reference evidence="15 16" key="1">
    <citation type="journal article" date="2014" name="Nat. Commun.">
        <title>Molecular traces of alternative social organization in a termite genome.</title>
        <authorList>
            <person name="Terrapon N."/>
            <person name="Li C."/>
            <person name="Robertson H.M."/>
            <person name="Ji L."/>
            <person name="Meng X."/>
            <person name="Booth W."/>
            <person name="Chen Z."/>
            <person name="Childers C.P."/>
            <person name="Glastad K.M."/>
            <person name="Gokhale K."/>
            <person name="Gowin J."/>
            <person name="Gronenberg W."/>
            <person name="Hermansen R.A."/>
            <person name="Hu H."/>
            <person name="Hunt B.G."/>
            <person name="Huylmans A.K."/>
            <person name="Khalil S.M."/>
            <person name="Mitchell R.D."/>
            <person name="Munoz-Torres M.C."/>
            <person name="Mustard J.A."/>
            <person name="Pan H."/>
            <person name="Reese J.T."/>
            <person name="Scharf M.E."/>
            <person name="Sun F."/>
            <person name="Vogel H."/>
            <person name="Xiao J."/>
            <person name="Yang W."/>
            <person name="Yang Z."/>
            <person name="Yang Z."/>
            <person name="Zhou J."/>
            <person name="Zhu J."/>
            <person name="Brent C.S."/>
            <person name="Elsik C.G."/>
            <person name="Goodisman M.A."/>
            <person name="Liberles D.A."/>
            <person name="Roe R.M."/>
            <person name="Vargo E.L."/>
            <person name="Vilcinskas A."/>
            <person name="Wang J."/>
            <person name="Bornberg-Bauer E."/>
            <person name="Korb J."/>
            <person name="Zhang G."/>
            <person name="Liebig J."/>
        </authorList>
    </citation>
    <scope>NUCLEOTIDE SEQUENCE [LARGE SCALE GENOMIC DNA]</scope>
    <source>
        <tissue evidence="15">Whole organism</tissue>
    </source>
</reference>
<feature type="region of interest" description="Disordered" evidence="13">
    <location>
        <begin position="197"/>
        <end position="246"/>
    </location>
</feature>
<keyword evidence="5" id="KW-1003">Cell membrane</keyword>
<evidence type="ECO:0000256" key="2">
    <source>
        <dbReference type="ARBA" id="ARBA00004514"/>
    </source>
</evidence>
<sequence>MFGRRKEEKRRMNDGRGLSQFGLLDVPNLNDFGNIEVMGGVDDYEDDDLEAELMALTSGKSPTRPKRVRPTPVNMDVMVSECMRDIPTDEELSEDENDSYLLDELSALSKDEVEEPVPHHVAEGLSVGPGNMELSLVAMLEERLKMYQEAEGSAKAAGETSRARRFGRGIKTLNDLLKQALSGKAVSEEEIPPPVVTVAGKKSVEPDLPSSARSPPSKELPVPSRPAPPPPVSVQPPPVPPHPPLGVPLPGIVADDINNSTSQSPVELTGEGSKTLNMLKERQSQYKQAALQAKRAGNNTLAIQYVRTVKQFDPVIAALQEGQPVDLSAMPLPPPDFVVPASALSGQKEEGERQCTSEEVPALVNDQVVPPTELTETAPLVESEVDIYSAPPAPTTVMEALEQRLLKYRSVEQAARDDGNTSKARRMGRIVKQYENAIKLHNAGRPIPVDELPNPPGFGPIPLGGGGTAPTTTSPSEDRAPSPVPTVLTPAAAAASSPILRPKEDQSGTAPTTSGPETPLKINVRKTPQSRQEKQLAFLLARQKEFKEAALQAKRKGEVNQAKEYLRLAKGFDPLIEASNCGLPVDMDTVPIPPDTRVVLESDFDFVTVDDCVPGSDAEIFDKLEEDLLKQTKMCLTTRDHFKAIGDVASANRFEQLALHSKKDLNAVRCAHKRSESIPKFHYETKSFSIVQCCTDLGDNDLELTIIQGINYTVSNPKDVDTYVKFEFPYPSEDPPKDRTSLVKDTNNPEYNSTFNLTIHRNSRACQRVFKRHGIKLEVWSRGSFFRSDVLIGTAAVKLLPLETKCTIHDSFDLMEGRKPVGGKLEVKVRIRNPILTKQVEQVQEKWLVIDHFQ</sequence>
<organism evidence="15 16">
    <name type="scientific">Zootermopsis nevadensis</name>
    <name type="common">Dampwood termite</name>
    <dbReference type="NCBI Taxonomy" id="136037"/>
    <lineage>
        <taxon>Eukaryota</taxon>
        <taxon>Metazoa</taxon>
        <taxon>Ecdysozoa</taxon>
        <taxon>Arthropoda</taxon>
        <taxon>Hexapoda</taxon>
        <taxon>Insecta</taxon>
        <taxon>Pterygota</taxon>
        <taxon>Neoptera</taxon>
        <taxon>Polyneoptera</taxon>
        <taxon>Dictyoptera</taxon>
        <taxon>Blattodea</taxon>
        <taxon>Blattoidea</taxon>
        <taxon>Termitoidae</taxon>
        <taxon>Termopsidae</taxon>
        <taxon>Zootermopsis</taxon>
    </lineage>
</organism>
<dbReference type="Gene3D" id="2.60.40.150">
    <property type="entry name" value="C2 domain"/>
    <property type="match status" value="1"/>
</dbReference>
<dbReference type="InterPro" id="IPR035892">
    <property type="entry name" value="C2_domain_sf"/>
</dbReference>
<dbReference type="PROSITE" id="PS50004">
    <property type="entry name" value="C2"/>
    <property type="match status" value="1"/>
</dbReference>
<dbReference type="OMA" id="IMCRNTR"/>
<dbReference type="OrthoDB" id="19996at2759"/>
<evidence type="ECO:0000313" key="16">
    <source>
        <dbReference type="Proteomes" id="UP000027135"/>
    </source>
</evidence>
<dbReference type="InParanoid" id="A0A067R4I2"/>